<dbReference type="PANTHER" id="PTHR43080:SF26">
    <property type="entry name" value="REGULATORY PROTEIN"/>
    <property type="match status" value="1"/>
</dbReference>
<proteinExistence type="predicted"/>
<feature type="domain" description="CBS" evidence="3">
    <location>
        <begin position="14"/>
        <end position="72"/>
    </location>
</feature>
<dbReference type="SMART" id="SM00116">
    <property type="entry name" value="CBS"/>
    <property type="match status" value="2"/>
</dbReference>
<dbReference type="SUPFAM" id="SSF54631">
    <property type="entry name" value="CBS-domain pair"/>
    <property type="match status" value="1"/>
</dbReference>
<dbReference type="InterPro" id="IPR046342">
    <property type="entry name" value="CBS_dom_sf"/>
</dbReference>
<dbReference type="EMBL" id="AP021853">
    <property type="protein sequence ID" value="BBN99806.1"/>
    <property type="molecule type" value="Genomic_DNA"/>
</dbReference>
<evidence type="ECO:0000313" key="4">
    <source>
        <dbReference type="EMBL" id="BBN99806.1"/>
    </source>
</evidence>
<dbReference type="CDD" id="cd09834">
    <property type="entry name" value="CBS_pair_bac"/>
    <property type="match status" value="1"/>
</dbReference>
<dbReference type="AlphaFoldDB" id="A0A5K7X7T1"/>
<evidence type="ECO:0000259" key="3">
    <source>
        <dbReference type="PROSITE" id="PS51371"/>
    </source>
</evidence>
<evidence type="ECO:0000256" key="1">
    <source>
        <dbReference type="ARBA" id="ARBA00023122"/>
    </source>
</evidence>
<evidence type="ECO:0000313" key="5">
    <source>
        <dbReference type="Proteomes" id="UP000326951"/>
    </source>
</evidence>
<organism evidence="4 5">
    <name type="scientific">Sporolactobacillus terrae</name>
    <dbReference type="NCBI Taxonomy" id="269673"/>
    <lineage>
        <taxon>Bacteria</taxon>
        <taxon>Bacillati</taxon>
        <taxon>Bacillota</taxon>
        <taxon>Bacilli</taxon>
        <taxon>Bacillales</taxon>
        <taxon>Sporolactobacillaceae</taxon>
        <taxon>Sporolactobacillus</taxon>
    </lineage>
</organism>
<sequence>MMESESSMNAAFLITPKNEVEFVYEDWTIRQALEKMEHYRYTAIPVLNRSGRYVGTLTEGDMLWNLKNHASLDFKDTEHLPLSHVPRHRDSSAMSINVAIEDMIETSLTQNFVPIVDDSGVFIGIIRRKEIISYLLAQQTKVRC</sequence>
<evidence type="ECO:0000256" key="2">
    <source>
        <dbReference type="PROSITE-ProRule" id="PRU00703"/>
    </source>
</evidence>
<name>A0A5K7X7T1_9BACL</name>
<reference evidence="4 5" key="1">
    <citation type="submission" date="2019-09" db="EMBL/GenBank/DDBJ databases">
        <title>Complete genome sequence of Sporolactobacillus terrae 70-3.</title>
        <authorList>
            <person name="Tanaka N."/>
            <person name="Shiwa Y."/>
            <person name="Fujita N."/>
            <person name="Tanasupawat S."/>
        </authorList>
    </citation>
    <scope>NUCLEOTIDE SEQUENCE [LARGE SCALE GENOMIC DNA]</scope>
    <source>
        <strain evidence="4 5">70-3</strain>
    </source>
</reference>
<dbReference type="InterPro" id="IPR051257">
    <property type="entry name" value="Diverse_CBS-Domain"/>
</dbReference>
<dbReference type="PROSITE" id="PS51371">
    <property type="entry name" value="CBS"/>
    <property type="match status" value="2"/>
</dbReference>
<dbReference type="Gene3D" id="3.10.580.10">
    <property type="entry name" value="CBS-domain"/>
    <property type="match status" value="1"/>
</dbReference>
<dbReference type="InterPro" id="IPR000644">
    <property type="entry name" value="CBS_dom"/>
</dbReference>
<dbReference type="Pfam" id="PF00571">
    <property type="entry name" value="CBS"/>
    <property type="match status" value="2"/>
</dbReference>
<keyword evidence="1 2" id="KW-0129">CBS domain</keyword>
<protein>
    <submittedName>
        <fullName evidence="4">CBS domain-containing protein</fullName>
    </submittedName>
</protein>
<gene>
    <name evidence="4" type="ORF">St703_25110</name>
</gene>
<feature type="domain" description="CBS" evidence="3">
    <location>
        <begin position="82"/>
        <end position="142"/>
    </location>
</feature>
<dbReference type="Proteomes" id="UP000326951">
    <property type="component" value="Chromosome"/>
</dbReference>
<dbReference type="PANTHER" id="PTHR43080">
    <property type="entry name" value="CBS DOMAIN-CONTAINING PROTEIN CBSX3, MITOCHONDRIAL"/>
    <property type="match status" value="1"/>
</dbReference>
<accession>A0A5K7X7T1</accession>